<dbReference type="GO" id="GO:0047444">
    <property type="term" value="F:N-acylneuraminate-9-phosphate synthase activity"/>
    <property type="evidence" value="ECO:0007669"/>
    <property type="project" value="TreeGrafter"/>
</dbReference>
<dbReference type="Pfam" id="PF03102">
    <property type="entry name" value="NeuB"/>
    <property type="match status" value="1"/>
</dbReference>
<organism evidence="2 3">
    <name type="scientific">Aerophobetes bacterium</name>
    <dbReference type="NCBI Taxonomy" id="2030807"/>
    <lineage>
        <taxon>Bacteria</taxon>
        <taxon>Candidatus Aerophobota</taxon>
    </lineage>
</organism>
<feature type="domain" description="SAF" evidence="1">
    <location>
        <begin position="279"/>
        <end position="336"/>
    </location>
</feature>
<dbReference type="PANTHER" id="PTHR42966:SF1">
    <property type="entry name" value="SIALIC ACID SYNTHASE"/>
    <property type="match status" value="1"/>
</dbReference>
<dbReference type="EMBL" id="QMQB01000054">
    <property type="protein sequence ID" value="RLE14098.1"/>
    <property type="molecule type" value="Genomic_DNA"/>
</dbReference>
<accession>A0A662DGU2</accession>
<proteinExistence type="predicted"/>
<dbReference type="AlphaFoldDB" id="A0A662DGU2"/>
<evidence type="ECO:0000313" key="2">
    <source>
        <dbReference type="EMBL" id="RLE14098.1"/>
    </source>
</evidence>
<dbReference type="Gene3D" id="3.90.1210.10">
    <property type="entry name" value="Antifreeze-like/N-acetylneuraminic acid synthase C-terminal domain"/>
    <property type="match status" value="1"/>
</dbReference>
<name>A0A662DGU2_UNCAE</name>
<dbReference type="PANTHER" id="PTHR42966">
    <property type="entry name" value="N-ACETYLNEURAMINATE SYNTHASE"/>
    <property type="match status" value="1"/>
</dbReference>
<comment type="caution">
    <text evidence="2">The sequence shown here is derived from an EMBL/GenBank/DDBJ whole genome shotgun (WGS) entry which is preliminary data.</text>
</comment>
<protein>
    <submittedName>
        <fullName evidence="2">N-acetylneuraminate synthase</fullName>
    </submittedName>
</protein>
<reference evidence="2 3" key="1">
    <citation type="submission" date="2018-06" db="EMBL/GenBank/DDBJ databases">
        <title>Extensive metabolic versatility and redundancy in microbially diverse, dynamic hydrothermal sediments.</title>
        <authorList>
            <person name="Dombrowski N."/>
            <person name="Teske A."/>
            <person name="Baker B.J."/>
        </authorList>
    </citation>
    <scope>NUCLEOTIDE SEQUENCE [LARGE SCALE GENOMIC DNA]</scope>
    <source>
        <strain evidence="2">B19_G9</strain>
    </source>
</reference>
<dbReference type="SUPFAM" id="SSF51269">
    <property type="entry name" value="AFP III-like domain"/>
    <property type="match status" value="1"/>
</dbReference>
<dbReference type="InterPro" id="IPR013785">
    <property type="entry name" value="Aldolase_TIM"/>
</dbReference>
<dbReference type="SMART" id="SM00858">
    <property type="entry name" value="SAF"/>
    <property type="match status" value="1"/>
</dbReference>
<dbReference type="InterPro" id="IPR057736">
    <property type="entry name" value="SAF_PseI/NeuA/NeuB"/>
</dbReference>
<dbReference type="SUPFAM" id="SSF51569">
    <property type="entry name" value="Aldolase"/>
    <property type="match status" value="1"/>
</dbReference>
<dbReference type="InterPro" id="IPR051690">
    <property type="entry name" value="PseI-like"/>
</dbReference>
<dbReference type="InterPro" id="IPR036732">
    <property type="entry name" value="AFP_Neu5c_C_sf"/>
</dbReference>
<dbReference type="GO" id="GO:0016051">
    <property type="term" value="P:carbohydrate biosynthetic process"/>
    <property type="evidence" value="ECO:0007669"/>
    <property type="project" value="InterPro"/>
</dbReference>
<sequence>MKKIKVEDKWIGEGEPTFIIAEVGSNHDGSLKQAKRLIELARQAGADAVKFQSFQAEKLINGQKLPDAYRKISRLFLPDEWHFKLAEYAKDQEIIFLSTPFDIERANLLNEIGVGAFKIASGDLTFYSLIEHIARFKKPILLSTGMAYLDEVEKAVNVIKGENNEEIVLLHCVSTYPAKLEDANIRAMVSMRDIFNLPVGFSDHTPGYVTPLGAVALGACVIEKHITLSRNLDGPDHPFALEVDEFAEMVKKIRDLEKALGDGEKKPASAEMPERKFARRGVYARCDIPRGTILKHEMIKMVRPACDGFKDLREILNKKTKVNIKKDELITAEKICEEI</sequence>
<dbReference type="CDD" id="cd11615">
    <property type="entry name" value="SAF_NeuB_like"/>
    <property type="match status" value="1"/>
</dbReference>
<dbReference type="InterPro" id="IPR013132">
    <property type="entry name" value="PseI/NeuA/B-like_N"/>
</dbReference>
<evidence type="ECO:0000259" key="1">
    <source>
        <dbReference type="SMART" id="SM00858"/>
    </source>
</evidence>
<dbReference type="InterPro" id="IPR013974">
    <property type="entry name" value="SAF"/>
</dbReference>
<gene>
    <name evidence="2" type="ORF">DRI96_01955</name>
</gene>
<evidence type="ECO:0000313" key="3">
    <source>
        <dbReference type="Proteomes" id="UP000267654"/>
    </source>
</evidence>
<dbReference type="Proteomes" id="UP000267654">
    <property type="component" value="Unassembled WGS sequence"/>
</dbReference>
<dbReference type="Gene3D" id="3.20.20.70">
    <property type="entry name" value="Aldolase class I"/>
    <property type="match status" value="1"/>
</dbReference>
<dbReference type="Pfam" id="PF08666">
    <property type="entry name" value="SAF"/>
    <property type="match status" value="1"/>
</dbReference>